<dbReference type="EMBL" id="BDSA01000004">
    <property type="protein sequence ID" value="GBE62352.1"/>
    <property type="molecule type" value="Genomic_DNA"/>
</dbReference>
<dbReference type="GeneID" id="39876122"/>
<sequence>MWKFVVIAHLIMGVGANPPVVKKNRIVNFRNHEVPKDGTVIINLAELSMQNAVEIICPKEKGGHSYDMLPNRRESIGSGGIHVYATVNGVYKKVHIDDVVRFGSAENQPKLEQRFGMTRLLLNQGRSTDVVRYAFESFDVHCAPAGNEEGVSEALRSCLTSMSMSEQEGERTSCPSGESGERSAPLLGIVRVTLSSVRRAYTGCGSSSVPFIMDASGGVSSERSCIVDVMETPDVGFYCKGRIEPANCPLSLYYGYTDRIATLPFKVEVSSEEREGGTVLIMRYDRLSISSTFSGYCRCVDVSTKQATAKIEIRSRKNYVCDLGQKLAQHVSRPIVGDWCDVMLYPGSSLEILFPVYPVELLRPVSVALLGGWDISGRISTFIPERPDAEALTRTVEDNRLVYSTVRLGSVVDTELVKVDSVLQSDGVVSIQHKVSQSEAGAAGRDPVSLYFRCLHRGARPERNVISTIKVTLSYGPRHEIVPVYAQPDASQRPVRVSQYFADVSDIARIHCEAGEQLVPQDCNKLAFNANRTAVVPFPTGLKAYWHHDDGGIRDLKAEDSLTAPFSLHCSCVNAAGLEISRLSFNQMPQNYTMRGRSPHINSLVMVPRIQLLDVAGVLRHEKIVIPVADVYREEHVLRVSPGTLNGLLCTPPRGVANVSRVPLPDDMRPFVSPVDASLQGVRLNTDTVMLRQDEDVSKSYATWIPYNDGTEFVNLVKTGDQYQLTSAHLSEVMVAKGGFSIGHKGDHDSDLIDRSDLAIRYPLGSIVLSKHGHSEITLHYICGSVSVPRTVAEENQSGLEKPGDKESSVKEVRSMEVWEISKIVVPTTDPYVHGCGLPAESNDLFKPETERLKDDSGKTIGCVVNLKSAKVAGFHCPLPYRTDPPNCKPVSKNNFRALFDILTVATVKVSRSKNFFLFKRPGGPLAAMFRFTLGAATYECHCVTETGKRISTIRIVNKEGPTDAVDQGCW</sequence>
<comment type="subcellular location">
    <subcellularLocation>
        <location evidence="1">Cell membrane</location>
    </subcellularLocation>
    <subcellularLocation>
        <location evidence="2">Cell surface</location>
    </subcellularLocation>
</comment>
<keyword evidence="4 8" id="KW-0732">Signal</keyword>
<feature type="chain" id="PRO_5014127625" description="6-Cys domain-containing protein" evidence="8">
    <location>
        <begin position="17"/>
        <end position="971"/>
    </location>
</feature>
<keyword evidence="7" id="KW-0325">Glycoprotein</keyword>
<comment type="caution">
    <text evidence="10">The sequence shown here is derived from an EMBL/GenBank/DDBJ whole genome shotgun (WGS) entry which is preliminary data.</text>
</comment>
<reference evidence="10 11" key="1">
    <citation type="journal article" date="2017" name="BMC Genomics">
        <title>Whole-genome assembly of Babesia ovata and comparative genomics between closely related pathogens.</title>
        <authorList>
            <person name="Yamagishi J."/>
            <person name="Asada M."/>
            <person name="Hakimi H."/>
            <person name="Tanaka T.Q."/>
            <person name="Sugimoto C."/>
            <person name="Kawazu S."/>
        </authorList>
    </citation>
    <scope>NUCLEOTIDE SEQUENCE [LARGE SCALE GENOMIC DNA]</scope>
    <source>
        <strain evidence="10 11">Miyake</strain>
    </source>
</reference>
<evidence type="ECO:0000256" key="2">
    <source>
        <dbReference type="ARBA" id="ARBA00004241"/>
    </source>
</evidence>
<dbReference type="InterPro" id="IPR038160">
    <property type="entry name" value="6_CYS_dom_sf"/>
</dbReference>
<feature type="signal peptide" evidence="8">
    <location>
        <begin position="1"/>
        <end position="16"/>
    </location>
</feature>
<evidence type="ECO:0000256" key="7">
    <source>
        <dbReference type="ARBA" id="ARBA00023180"/>
    </source>
</evidence>
<evidence type="ECO:0000256" key="1">
    <source>
        <dbReference type="ARBA" id="ARBA00004236"/>
    </source>
</evidence>
<dbReference type="Gene3D" id="2.60.40.2860">
    <property type="match status" value="2"/>
</dbReference>
<keyword evidence="6" id="KW-1015">Disulfide bond</keyword>
<evidence type="ECO:0000256" key="4">
    <source>
        <dbReference type="ARBA" id="ARBA00022729"/>
    </source>
</evidence>
<evidence type="ECO:0000259" key="9">
    <source>
        <dbReference type="PROSITE" id="PS51701"/>
    </source>
</evidence>
<dbReference type="InterPro" id="IPR010884">
    <property type="entry name" value="6_CYS_dom"/>
</dbReference>
<organism evidence="10 11">
    <name type="scientific">Babesia ovata</name>
    <dbReference type="NCBI Taxonomy" id="189622"/>
    <lineage>
        <taxon>Eukaryota</taxon>
        <taxon>Sar</taxon>
        <taxon>Alveolata</taxon>
        <taxon>Apicomplexa</taxon>
        <taxon>Aconoidasida</taxon>
        <taxon>Piroplasmida</taxon>
        <taxon>Babesiidae</taxon>
        <taxon>Babesia</taxon>
    </lineage>
</organism>
<keyword evidence="5" id="KW-0472">Membrane</keyword>
<name>A0A2H6KH86_9APIC</name>
<keyword evidence="11" id="KW-1185">Reference proteome</keyword>
<evidence type="ECO:0000313" key="11">
    <source>
        <dbReference type="Proteomes" id="UP000236319"/>
    </source>
</evidence>
<evidence type="ECO:0000256" key="8">
    <source>
        <dbReference type="SAM" id="SignalP"/>
    </source>
</evidence>
<evidence type="ECO:0000313" key="10">
    <source>
        <dbReference type="EMBL" id="GBE62352.1"/>
    </source>
</evidence>
<feature type="domain" description="6-Cys" evidence="9">
    <location>
        <begin position="832"/>
        <end position="961"/>
    </location>
</feature>
<dbReference type="Proteomes" id="UP000236319">
    <property type="component" value="Unassembled WGS sequence"/>
</dbReference>
<dbReference type="PROSITE" id="PS51701">
    <property type="entry name" value="6_CYS"/>
    <property type="match status" value="1"/>
</dbReference>
<proteinExistence type="predicted"/>
<evidence type="ECO:0000256" key="5">
    <source>
        <dbReference type="ARBA" id="ARBA00023136"/>
    </source>
</evidence>
<dbReference type="AlphaFoldDB" id="A0A2H6KH86"/>
<evidence type="ECO:0000256" key="6">
    <source>
        <dbReference type="ARBA" id="ARBA00023157"/>
    </source>
</evidence>
<dbReference type="GO" id="GO:0005886">
    <property type="term" value="C:plasma membrane"/>
    <property type="evidence" value="ECO:0007669"/>
    <property type="project" value="UniProtKB-SubCell"/>
</dbReference>
<evidence type="ECO:0000256" key="3">
    <source>
        <dbReference type="ARBA" id="ARBA00022475"/>
    </source>
</evidence>
<gene>
    <name evidence="10" type="ORF">BOVATA_038450</name>
</gene>
<dbReference type="VEuPathDB" id="PiroplasmaDB:BOVATA_038450"/>
<protein>
    <recommendedName>
        <fullName evidence="9">6-Cys domain-containing protein</fullName>
    </recommendedName>
</protein>
<accession>A0A2H6KH86</accession>
<dbReference type="OrthoDB" id="365660at2759"/>
<dbReference type="RefSeq" id="XP_028868595.1">
    <property type="nucleotide sequence ID" value="XM_029012762.1"/>
</dbReference>
<keyword evidence="3" id="KW-1003">Cell membrane</keyword>
<dbReference type="GO" id="GO:0009986">
    <property type="term" value="C:cell surface"/>
    <property type="evidence" value="ECO:0007669"/>
    <property type="project" value="UniProtKB-SubCell"/>
</dbReference>